<name>A0A0R3W526_TAEAS</name>
<protein>
    <submittedName>
        <fullName evidence="1 3">Uncharacterized protein</fullName>
    </submittedName>
</protein>
<dbReference type="Proteomes" id="UP000282613">
    <property type="component" value="Unassembled WGS sequence"/>
</dbReference>
<organism evidence="3">
    <name type="scientific">Taenia asiatica</name>
    <name type="common">Asian tapeworm</name>
    <dbReference type="NCBI Taxonomy" id="60517"/>
    <lineage>
        <taxon>Eukaryota</taxon>
        <taxon>Metazoa</taxon>
        <taxon>Spiralia</taxon>
        <taxon>Lophotrochozoa</taxon>
        <taxon>Platyhelminthes</taxon>
        <taxon>Cestoda</taxon>
        <taxon>Eucestoda</taxon>
        <taxon>Cyclophyllidea</taxon>
        <taxon>Taeniidae</taxon>
        <taxon>Taenia</taxon>
    </lineage>
</organism>
<accession>A0A0R3W526</accession>
<evidence type="ECO:0000313" key="3">
    <source>
        <dbReference type="WBParaSite" id="TASK_0000519401-mRNA-1"/>
    </source>
</evidence>
<dbReference type="AlphaFoldDB" id="A0A0R3W526"/>
<keyword evidence="2" id="KW-1185">Reference proteome</keyword>
<dbReference type="WBParaSite" id="TASK_0000519401-mRNA-1">
    <property type="protein sequence ID" value="TASK_0000519401-mRNA-1"/>
    <property type="gene ID" value="TASK_0000519401"/>
</dbReference>
<dbReference type="OrthoDB" id="10342421at2759"/>
<dbReference type="EMBL" id="UYRS01018400">
    <property type="protein sequence ID" value="VDK34687.1"/>
    <property type="molecule type" value="Genomic_DNA"/>
</dbReference>
<reference evidence="3" key="1">
    <citation type="submission" date="2017-02" db="UniProtKB">
        <authorList>
            <consortium name="WormBaseParasite"/>
        </authorList>
    </citation>
    <scope>IDENTIFICATION</scope>
</reference>
<proteinExistence type="predicted"/>
<evidence type="ECO:0000313" key="2">
    <source>
        <dbReference type="Proteomes" id="UP000282613"/>
    </source>
</evidence>
<sequence>MVMSHYHIFRPSPKAKKSGCFGGAQYGAASPEKGLVLPEKAGVIDGSDCFYCGSYLPGISLQHRTTPREWYCINDFADALSRTILRDLYVPPPTANFESTARKLLRTNHNRQQLVAPRLTWVGHSALGHSSIASLLEATASRLEQVIMREVFSSALLLLRPKSPPLPLPSHSFPQCILVRFAQDLASQACQSAKWRMRAIQRVADSMLCSLAIVTSSDFHSTMVTVVPMLLDDEESVALVTLLQLRFFTPTV</sequence>
<evidence type="ECO:0000313" key="1">
    <source>
        <dbReference type="EMBL" id="VDK34687.1"/>
    </source>
</evidence>
<reference evidence="1 2" key="2">
    <citation type="submission" date="2018-11" db="EMBL/GenBank/DDBJ databases">
        <authorList>
            <consortium name="Pathogen Informatics"/>
        </authorList>
    </citation>
    <scope>NUCLEOTIDE SEQUENCE [LARGE SCALE GENOMIC DNA]</scope>
</reference>
<gene>
    <name evidence="1" type="ORF">TASK_LOCUS5195</name>
</gene>